<feature type="compositionally biased region" description="Low complexity" evidence="1">
    <location>
        <begin position="304"/>
        <end position="327"/>
    </location>
</feature>
<dbReference type="RefSeq" id="WP_120319662.1">
    <property type="nucleotide sequence ID" value="NZ_BONH01000006.1"/>
</dbReference>
<feature type="region of interest" description="Disordered" evidence="1">
    <location>
        <begin position="284"/>
        <end position="327"/>
    </location>
</feature>
<reference evidence="5 6" key="1">
    <citation type="submission" date="2021-01" db="EMBL/GenBank/DDBJ databases">
        <title>Whole genome shotgun sequence of Catellatospora citrea NBRC 14495.</title>
        <authorList>
            <person name="Komaki H."/>
            <person name="Tamura T."/>
        </authorList>
    </citation>
    <scope>NUCLEOTIDE SEQUENCE [LARGE SCALE GENOMIC DNA]</scope>
    <source>
        <strain evidence="5 6">NBRC 14495</strain>
    </source>
</reference>
<feature type="chain" id="PRO_5035310309" description="DUF11 domain-containing protein" evidence="3">
    <location>
        <begin position="29"/>
        <end position="389"/>
    </location>
</feature>
<keyword evidence="3" id="KW-0732">Signal</keyword>
<proteinExistence type="predicted"/>
<keyword evidence="2" id="KW-1133">Transmembrane helix</keyword>
<dbReference type="InterPro" id="IPR013783">
    <property type="entry name" value="Ig-like_fold"/>
</dbReference>
<sequence>MHSLRRIALTFVAAILASTVGVPTAARAAGVGLAPYFVDYGNGMSTTASQTGSTKVPIGVVTWGSGTATGVKLTVDLSGVTDKVDITAVSSPCGRSGSIVTCNFGTLTISGEGRVSASLSLRAKPTATVGSAGTVHLRLTSDPAPSDATVSGTVDIRPNVSDMVMTSTVPTAQIGQTVTVSHTVKNLGPAAQPNVSLGARAQPGTRYVGGNGCTTTATTFVCSIKDLGVGQTRVVSVQVKVDGCDPLKGANQPGVDWTADYGDPHTGNNDATIIVKVSGCSGSTGTSSGGSGTQSAPKPASGKTAAPRPASSPTGSPAGSPSAVPTASAAPTETAVVSPSPAVVAASIVPVAATGSASTVAWVTIAVLVGFAALAGFVVFRRRRNSPQV</sequence>
<accession>A0A8J3NXX1</accession>
<dbReference type="Pfam" id="PF01345">
    <property type="entry name" value="DUF11"/>
    <property type="match status" value="1"/>
</dbReference>
<keyword evidence="2" id="KW-0472">Membrane</keyword>
<evidence type="ECO:0000256" key="2">
    <source>
        <dbReference type="SAM" id="Phobius"/>
    </source>
</evidence>
<evidence type="ECO:0000256" key="1">
    <source>
        <dbReference type="SAM" id="MobiDB-lite"/>
    </source>
</evidence>
<dbReference type="AlphaFoldDB" id="A0A8J3NXX1"/>
<keyword evidence="2" id="KW-0812">Transmembrane</keyword>
<evidence type="ECO:0000256" key="3">
    <source>
        <dbReference type="SAM" id="SignalP"/>
    </source>
</evidence>
<name>A0A8J3NXX1_9ACTN</name>
<evidence type="ECO:0000259" key="4">
    <source>
        <dbReference type="Pfam" id="PF01345"/>
    </source>
</evidence>
<dbReference type="Proteomes" id="UP000659904">
    <property type="component" value="Unassembled WGS sequence"/>
</dbReference>
<evidence type="ECO:0000313" key="5">
    <source>
        <dbReference type="EMBL" id="GIF96747.1"/>
    </source>
</evidence>
<evidence type="ECO:0000313" key="6">
    <source>
        <dbReference type="Proteomes" id="UP000659904"/>
    </source>
</evidence>
<feature type="transmembrane region" description="Helical" evidence="2">
    <location>
        <begin position="360"/>
        <end position="380"/>
    </location>
</feature>
<dbReference type="NCBIfam" id="TIGR01167">
    <property type="entry name" value="LPXTG_anchor"/>
    <property type="match status" value="1"/>
</dbReference>
<comment type="caution">
    <text evidence="5">The sequence shown here is derived from an EMBL/GenBank/DDBJ whole genome shotgun (WGS) entry which is preliminary data.</text>
</comment>
<keyword evidence="6" id="KW-1185">Reference proteome</keyword>
<dbReference type="EMBL" id="BONH01000006">
    <property type="protein sequence ID" value="GIF96747.1"/>
    <property type="molecule type" value="Genomic_DNA"/>
</dbReference>
<organism evidence="5 6">
    <name type="scientific">Catellatospora citrea</name>
    <dbReference type="NCBI Taxonomy" id="53366"/>
    <lineage>
        <taxon>Bacteria</taxon>
        <taxon>Bacillati</taxon>
        <taxon>Actinomycetota</taxon>
        <taxon>Actinomycetes</taxon>
        <taxon>Micromonosporales</taxon>
        <taxon>Micromonosporaceae</taxon>
        <taxon>Catellatospora</taxon>
    </lineage>
</organism>
<dbReference type="InterPro" id="IPR001434">
    <property type="entry name" value="OmcB-like_DUF11"/>
</dbReference>
<dbReference type="GO" id="GO:0005975">
    <property type="term" value="P:carbohydrate metabolic process"/>
    <property type="evidence" value="ECO:0007669"/>
    <property type="project" value="UniProtKB-ARBA"/>
</dbReference>
<dbReference type="Gene3D" id="2.60.40.10">
    <property type="entry name" value="Immunoglobulins"/>
    <property type="match status" value="1"/>
</dbReference>
<feature type="signal peptide" evidence="3">
    <location>
        <begin position="1"/>
        <end position="28"/>
    </location>
</feature>
<gene>
    <name evidence="5" type="ORF">Cci01nite_18410</name>
</gene>
<feature type="domain" description="DUF11" evidence="4">
    <location>
        <begin position="163"/>
        <end position="273"/>
    </location>
</feature>
<protein>
    <recommendedName>
        <fullName evidence="4">DUF11 domain-containing protein</fullName>
    </recommendedName>
</protein>